<protein>
    <submittedName>
        <fullName evidence="3">XPB/Ssl2-like helicase family protein</fullName>
    </submittedName>
</protein>
<reference evidence="3 4" key="1">
    <citation type="submission" date="2019-03" db="EMBL/GenBank/DDBJ databases">
        <title>Genomic Encyclopedia of Type Strains, Phase IV (KMG-IV): sequencing the most valuable type-strain genomes for metagenomic binning, comparative biology and taxonomic classification.</title>
        <authorList>
            <person name="Goeker M."/>
        </authorList>
    </citation>
    <scope>NUCLEOTIDE SEQUENCE [LARGE SCALE GENOMIC DNA]</scope>
    <source>
        <strain evidence="3 4">DSM 45361</strain>
    </source>
</reference>
<keyword evidence="3" id="KW-0547">Nucleotide-binding</keyword>
<evidence type="ECO:0000313" key="3">
    <source>
        <dbReference type="EMBL" id="TDP96535.1"/>
    </source>
</evidence>
<evidence type="ECO:0000259" key="1">
    <source>
        <dbReference type="Pfam" id="PF13280"/>
    </source>
</evidence>
<dbReference type="InterPro" id="IPR026881">
    <property type="entry name" value="WYL_dom"/>
</dbReference>
<comment type="caution">
    <text evidence="3">The sequence shown here is derived from an EMBL/GenBank/DDBJ whole genome shotgun (WGS) entry which is preliminary data.</text>
</comment>
<feature type="domain" description="Helicase XPB/Ssl2 N-terminal" evidence="2">
    <location>
        <begin position="483"/>
        <end position="603"/>
    </location>
</feature>
<gene>
    <name evidence="3" type="ORF">EV186_104523</name>
</gene>
<proteinExistence type="predicted"/>
<dbReference type="GO" id="GO:0004386">
    <property type="term" value="F:helicase activity"/>
    <property type="evidence" value="ECO:0007669"/>
    <property type="project" value="UniProtKB-KW"/>
</dbReference>
<sequence length="762" mass="81395">MVWSASFAARLAALDAAELTDLLAARPDVRVEPVPRSFEQLAQRLGGPGSIVEALRLLNHDTHLVGEAIAVLGDGATVPAIARLLDTSEPAVHAELAMLRGIGLAWSDGQVLRLPERLQEHWRAELGDAKPLAQIAKPAYADDLRVTASAWDIPVAGARKPELIDALTEMLADPKRVAARIAELPNPARDLLDELRSGLLGVMFGYVDPRRSPVDVLVRAGLVLLVNRRPEVPREVAVGAWLAGLAAGLTGRPEVAKAEATATAADTIAQGAAREAVHILATLLDEAGRKPVAMLKKGGVGAREQGNLAKRLSIPVQTMPLWIDIAYAAELLGETDGGYAPTAAHSRWRAATPSEQWAAAATAWYAIEHAPLLREVNDDKVQPPPLPLVSEAGAMRRALVRTAAADGLSVRGVGGEIDWFYPMHGYDAAARDAKIAAVIQEAELLGVVAQDRVSELGATIVDANPDSVADRCAALLPATECRVILQSDLTAVVSGQPSAAVANLLAAAAVNETRGAGAVWRFSANSVRGALDAGWTAPELLAELAAIAHQPLPQPLEYLVNDTARRHGRVRVRATRSCLVADEAMVAEIAGTRSLAKLKLVRAAPTVLTSPLEPDRVLDSLRAAGFFPVVEDATGAVVVERVTGHLSDTDPIDPPRPTLDASELARRLVADPNGDHAKVSRAERTLAGLNPRLDDAELALLAHAIEHRDDVVISYRNKEGNRTIRRIRPIRLWDRWMESYCHLRGADREFTVANIEAVSPAR</sequence>
<evidence type="ECO:0000259" key="2">
    <source>
        <dbReference type="Pfam" id="PF13625"/>
    </source>
</evidence>
<feature type="domain" description="WYL" evidence="1">
    <location>
        <begin position="698"/>
        <end position="758"/>
    </location>
</feature>
<dbReference type="PROSITE" id="PS52050">
    <property type="entry name" value="WYL"/>
    <property type="match status" value="1"/>
</dbReference>
<dbReference type="Proteomes" id="UP000295444">
    <property type="component" value="Unassembled WGS sequence"/>
</dbReference>
<dbReference type="Pfam" id="PF13280">
    <property type="entry name" value="WYL"/>
    <property type="match status" value="1"/>
</dbReference>
<keyword evidence="4" id="KW-1185">Reference proteome</keyword>
<dbReference type="Pfam" id="PF13625">
    <property type="entry name" value="Helicase_C_3"/>
    <property type="match status" value="1"/>
</dbReference>
<dbReference type="EMBL" id="SNXZ01000004">
    <property type="protein sequence ID" value="TDP96535.1"/>
    <property type="molecule type" value="Genomic_DNA"/>
</dbReference>
<dbReference type="AlphaFoldDB" id="A0A4R6SC80"/>
<organism evidence="3 4">
    <name type="scientific">Labedaea rhizosphaerae</name>
    <dbReference type="NCBI Taxonomy" id="598644"/>
    <lineage>
        <taxon>Bacteria</taxon>
        <taxon>Bacillati</taxon>
        <taxon>Actinomycetota</taxon>
        <taxon>Actinomycetes</taxon>
        <taxon>Pseudonocardiales</taxon>
        <taxon>Pseudonocardiaceae</taxon>
        <taxon>Labedaea</taxon>
    </lineage>
</organism>
<keyword evidence="3" id="KW-0378">Hydrolase</keyword>
<dbReference type="InterPro" id="IPR032830">
    <property type="entry name" value="XPB/Ssl2_N"/>
</dbReference>
<keyword evidence="3" id="KW-0347">Helicase</keyword>
<accession>A0A4R6SC80</accession>
<keyword evidence="3" id="KW-0067">ATP-binding</keyword>
<name>A0A4R6SC80_LABRH</name>
<evidence type="ECO:0000313" key="4">
    <source>
        <dbReference type="Proteomes" id="UP000295444"/>
    </source>
</evidence>